<dbReference type="GO" id="GO:0016491">
    <property type="term" value="F:oxidoreductase activity"/>
    <property type="evidence" value="ECO:0007669"/>
    <property type="project" value="UniProtKB-KW"/>
</dbReference>
<evidence type="ECO:0000256" key="1">
    <source>
        <dbReference type="ARBA" id="ARBA00023002"/>
    </source>
</evidence>
<dbReference type="InterPro" id="IPR050791">
    <property type="entry name" value="Aldo-Keto_reductase"/>
</dbReference>
<dbReference type="PANTHER" id="PTHR43625:SF78">
    <property type="entry name" value="PYRIDOXAL REDUCTASE-RELATED"/>
    <property type="match status" value="1"/>
</dbReference>
<evidence type="ECO:0000259" key="2">
    <source>
        <dbReference type="Pfam" id="PF00248"/>
    </source>
</evidence>
<dbReference type="InterPro" id="IPR036812">
    <property type="entry name" value="NAD(P)_OxRdtase_dom_sf"/>
</dbReference>
<feature type="domain" description="NADP-dependent oxidoreductase" evidence="2">
    <location>
        <begin position="23"/>
        <end position="313"/>
    </location>
</feature>
<proteinExistence type="predicted"/>
<reference evidence="3 4" key="1">
    <citation type="journal article" date="2015" name="Sci. Rep.">
        <title>Chromosome-level genome map provides insights into diverse defense mechanisms in the medicinal fungus Ganoderma sinense.</title>
        <authorList>
            <person name="Zhu Y."/>
            <person name="Xu J."/>
            <person name="Sun C."/>
            <person name="Zhou S."/>
            <person name="Xu H."/>
            <person name="Nelson D.R."/>
            <person name="Qian J."/>
            <person name="Song J."/>
            <person name="Luo H."/>
            <person name="Xiang L."/>
            <person name="Li Y."/>
            <person name="Xu Z."/>
            <person name="Ji A."/>
            <person name="Wang L."/>
            <person name="Lu S."/>
            <person name="Hayward A."/>
            <person name="Sun W."/>
            <person name="Li X."/>
            <person name="Schwartz D.C."/>
            <person name="Wang Y."/>
            <person name="Chen S."/>
        </authorList>
    </citation>
    <scope>NUCLEOTIDE SEQUENCE [LARGE SCALE GENOMIC DNA]</scope>
    <source>
        <strain evidence="3 4">ZZ0214-1</strain>
    </source>
</reference>
<dbReference type="InterPro" id="IPR023210">
    <property type="entry name" value="NADP_OxRdtase_dom"/>
</dbReference>
<evidence type="ECO:0000313" key="4">
    <source>
        <dbReference type="Proteomes" id="UP000230002"/>
    </source>
</evidence>
<keyword evidence="1" id="KW-0560">Oxidoreductase</keyword>
<dbReference type="GO" id="GO:0005737">
    <property type="term" value="C:cytoplasm"/>
    <property type="evidence" value="ECO:0007669"/>
    <property type="project" value="TreeGrafter"/>
</dbReference>
<gene>
    <name evidence="3" type="ORF">GSI_13871</name>
</gene>
<organism evidence="3 4">
    <name type="scientific">Ganoderma sinense ZZ0214-1</name>
    <dbReference type="NCBI Taxonomy" id="1077348"/>
    <lineage>
        <taxon>Eukaryota</taxon>
        <taxon>Fungi</taxon>
        <taxon>Dikarya</taxon>
        <taxon>Basidiomycota</taxon>
        <taxon>Agaricomycotina</taxon>
        <taxon>Agaricomycetes</taxon>
        <taxon>Polyporales</taxon>
        <taxon>Polyporaceae</taxon>
        <taxon>Ganoderma</taxon>
    </lineage>
</organism>
<dbReference type="Proteomes" id="UP000230002">
    <property type="component" value="Unassembled WGS sequence"/>
</dbReference>
<dbReference type="STRING" id="1077348.A0A2G8RRI0"/>
<dbReference type="AlphaFoldDB" id="A0A2G8RRI0"/>
<accession>A0A2G8RRI0</accession>
<dbReference type="Gene3D" id="3.20.20.100">
    <property type="entry name" value="NADP-dependent oxidoreductase domain"/>
    <property type="match status" value="1"/>
</dbReference>
<dbReference type="CDD" id="cd19077">
    <property type="entry name" value="AKR_AKR8A1-2"/>
    <property type="match status" value="1"/>
</dbReference>
<dbReference type="OrthoDB" id="37537at2759"/>
<name>A0A2G8RRI0_9APHY</name>
<keyword evidence="4" id="KW-1185">Reference proteome</keyword>
<evidence type="ECO:0000313" key="3">
    <source>
        <dbReference type="EMBL" id="PIL24119.1"/>
    </source>
</evidence>
<dbReference type="EMBL" id="AYKW01000067">
    <property type="protein sequence ID" value="PIL24119.1"/>
    <property type="molecule type" value="Genomic_DNA"/>
</dbReference>
<dbReference type="PANTHER" id="PTHR43625">
    <property type="entry name" value="AFLATOXIN B1 ALDEHYDE REDUCTASE"/>
    <property type="match status" value="1"/>
</dbReference>
<dbReference type="SUPFAM" id="SSF51430">
    <property type="entry name" value="NAD(P)-linked oxidoreductase"/>
    <property type="match status" value="1"/>
</dbReference>
<sequence>MSVKTVKLGGTASNITVGKVAHGLMTVVGHSEDAMLDDEAVFAAIKAGVDLMPPGVKMFLNSAEFYGPGFSTGNLEVLSRFYEKYPDYADKTFLSVKGATKPGTIIFYALLFLDTVIAALRGTKRVDLFEMARVDPKVPLEEMIQTLVQLKNEGKCDHIGMSECRAETLRKANEIHRIAAVEIEVSLWSYEEEETKKVIATSEELGIPVIAYSGLLTGTINNPSDLAEKDFRRTFDRFQEETMKHNQTILEEIKVIATKKQISLPQLALAWVASRGPHVIPLPGSSKPERVVENCLSCNIELTQEEQDAITDILARNEVQGERYVGGPIKQHLHLWG</sequence>
<dbReference type="Pfam" id="PF00248">
    <property type="entry name" value="Aldo_ket_red"/>
    <property type="match status" value="1"/>
</dbReference>
<comment type="caution">
    <text evidence="3">The sequence shown here is derived from an EMBL/GenBank/DDBJ whole genome shotgun (WGS) entry which is preliminary data.</text>
</comment>
<protein>
    <submittedName>
        <fullName evidence="3">Transporter</fullName>
    </submittedName>
</protein>